<dbReference type="GeneID" id="24442652"/>
<keyword evidence="1 2" id="KW-0812">Transmembrane</keyword>
<dbReference type="EMBL" id="GG662274">
    <property type="protein sequence ID" value="EWS71249.1"/>
    <property type="molecule type" value="Genomic_DNA"/>
</dbReference>
<gene>
    <name evidence="2" type="ORF">TTHERM_002653432</name>
</gene>
<dbReference type="InParanoid" id="W7XED8"/>
<dbReference type="KEGG" id="tet:TTHERM_002653432"/>
<name>W7XED8_TETTS</name>
<feature type="transmembrane region" description="Helical" evidence="1">
    <location>
        <begin position="79"/>
        <end position="99"/>
    </location>
</feature>
<accession>W7XED8</accession>
<evidence type="ECO:0000256" key="1">
    <source>
        <dbReference type="SAM" id="Phobius"/>
    </source>
</evidence>
<keyword evidence="3" id="KW-1185">Reference proteome</keyword>
<feature type="transmembrane region" description="Helical" evidence="1">
    <location>
        <begin position="22"/>
        <end position="40"/>
    </location>
</feature>
<dbReference type="AlphaFoldDB" id="W7XED8"/>
<proteinExistence type="predicted"/>
<feature type="non-terminal residue" evidence="2">
    <location>
        <position position="113"/>
    </location>
</feature>
<sequence>SYHFIIYYSCKKFNLQLYYKQLYYKLGIDGLMSCVLCYLPSQQKLYLMLSRIFFNLTNSFECMCKSLSHWLFWKYQYKYLLGMPQFLLNLFWSCIQLVLNMRLKYLYFCSIKR</sequence>
<evidence type="ECO:0000313" key="2">
    <source>
        <dbReference type="EMBL" id="EWS71249.1"/>
    </source>
</evidence>
<feature type="non-terminal residue" evidence="2">
    <location>
        <position position="1"/>
    </location>
</feature>
<reference evidence="3" key="1">
    <citation type="journal article" date="2006" name="PLoS Biol.">
        <title>Macronuclear genome sequence of the ciliate Tetrahymena thermophila, a model eukaryote.</title>
        <authorList>
            <person name="Eisen J.A."/>
            <person name="Coyne R.S."/>
            <person name="Wu M."/>
            <person name="Wu D."/>
            <person name="Thiagarajan M."/>
            <person name="Wortman J.R."/>
            <person name="Badger J.H."/>
            <person name="Ren Q."/>
            <person name="Amedeo P."/>
            <person name="Jones K.M."/>
            <person name="Tallon L.J."/>
            <person name="Delcher A.L."/>
            <person name="Salzberg S.L."/>
            <person name="Silva J.C."/>
            <person name="Haas B.J."/>
            <person name="Majoros W.H."/>
            <person name="Farzad M."/>
            <person name="Carlton J.M."/>
            <person name="Smith R.K. Jr."/>
            <person name="Garg J."/>
            <person name="Pearlman R.E."/>
            <person name="Karrer K.M."/>
            <person name="Sun L."/>
            <person name="Manning G."/>
            <person name="Elde N.C."/>
            <person name="Turkewitz A.P."/>
            <person name="Asai D.J."/>
            <person name="Wilkes D.E."/>
            <person name="Wang Y."/>
            <person name="Cai H."/>
            <person name="Collins K."/>
            <person name="Stewart B.A."/>
            <person name="Lee S.R."/>
            <person name="Wilamowska K."/>
            <person name="Weinberg Z."/>
            <person name="Ruzzo W.L."/>
            <person name="Wloga D."/>
            <person name="Gaertig J."/>
            <person name="Frankel J."/>
            <person name="Tsao C.-C."/>
            <person name="Gorovsky M.A."/>
            <person name="Keeling P.J."/>
            <person name="Waller R.F."/>
            <person name="Patron N.J."/>
            <person name="Cherry J.M."/>
            <person name="Stover N.A."/>
            <person name="Krieger C.J."/>
            <person name="del Toro C."/>
            <person name="Ryder H.F."/>
            <person name="Williamson S.C."/>
            <person name="Barbeau R.A."/>
            <person name="Hamilton E.P."/>
            <person name="Orias E."/>
        </authorList>
    </citation>
    <scope>NUCLEOTIDE SEQUENCE [LARGE SCALE GENOMIC DNA]</scope>
    <source>
        <strain evidence="3">SB210</strain>
    </source>
</reference>
<evidence type="ECO:0000313" key="3">
    <source>
        <dbReference type="Proteomes" id="UP000009168"/>
    </source>
</evidence>
<dbReference type="Proteomes" id="UP000009168">
    <property type="component" value="Unassembled WGS sequence"/>
</dbReference>
<keyword evidence="1" id="KW-0472">Membrane</keyword>
<keyword evidence="1" id="KW-1133">Transmembrane helix</keyword>
<protein>
    <submittedName>
        <fullName evidence="2">Transmembrane protein, putative</fullName>
    </submittedName>
</protein>
<organism evidence="2 3">
    <name type="scientific">Tetrahymena thermophila (strain SB210)</name>
    <dbReference type="NCBI Taxonomy" id="312017"/>
    <lineage>
        <taxon>Eukaryota</taxon>
        <taxon>Sar</taxon>
        <taxon>Alveolata</taxon>
        <taxon>Ciliophora</taxon>
        <taxon>Intramacronucleata</taxon>
        <taxon>Oligohymenophorea</taxon>
        <taxon>Hymenostomatida</taxon>
        <taxon>Tetrahymenina</taxon>
        <taxon>Tetrahymenidae</taxon>
        <taxon>Tetrahymena</taxon>
    </lineage>
</organism>
<dbReference type="RefSeq" id="XP_012656216.1">
    <property type="nucleotide sequence ID" value="XM_012800762.1"/>
</dbReference>